<comment type="caution">
    <text evidence="1">The sequence shown here is derived from an EMBL/GenBank/DDBJ whole genome shotgun (WGS) entry which is preliminary data.</text>
</comment>
<dbReference type="EMBL" id="CAKKMG010000014">
    <property type="protein sequence ID" value="CAH0188000.1"/>
    <property type="molecule type" value="Genomic_DNA"/>
</dbReference>
<dbReference type="Proteomes" id="UP000789326">
    <property type="component" value="Unassembled WGS sequence"/>
</dbReference>
<reference evidence="1" key="1">
    <citation type="submission" date="2021-11" db="EMBL/GenBank/DDBJ databases">
        <authorList>
            <person name="Bulgarelli D."/>
        </authorList>
    </citation>
    <scope>NUCLEOTIDE SEQUENCE</scope>
    <source>
        <strain evidence="1">Bi133</strain>
    </source>
</reference>
<dbReference type="AlphaFoldDB" id="A0A9W4KX62"/>
<proteinExistence type="predicted"/>
<evidence type="ECO:0000313" key="2">
    <source>
        <dbReference type="Proteomes" id="UP000789326"/>
    </source>
</evidence>
<organism evidence="1 2">
    <name type="scientific">Peribacillus simplex</name>
    <dbReference type="NCBI Taxonomy" id="1478"/>
    <lineage>
        <taxon>Bacteria</taxon>
        <taxon>Bacillati</taxon>
        <taxon>Bacillota</taxon>
        <taxon>Bacilli</taxon>
        <taxon>Bacillales</taxon>
        <taxon>Bacillaceae</taxon>
        <taxon>Peribacillus</taxon>
    </lineage>
</organism>
<accession>A0A9W4KX62</accession>
<sequence>MLGLVLSLQINNFTLYMKILQESRGYVCKITP</sequence>
<protein>
    <submittedName>
        <fullName evidence="1">Uncharacterized protein</fullName>
    </submittedName>
</protein>
<gene>
    <name evidence="1" type="ORF">SRABI133_01594</name>
</gene>
<evidence type="ECO:0000313" key="1">
    <source>
        <dbReference type="EMBL" id="CAH0188000.1"/>
    </source>
</evidence>
<name>A0A9W4KX62_9BACI</name>